<dbReference type="SUPFAM" id="SSF51412">
    <property type="entry name" value="Inosine monophosphate dehydrogenase (IMPDH)"/>
    <property type="match status" value="1"/>
</dbReference>
<evidence type="ECO:0000256" key="8">
    <source>
        <dbReference type="ARBA" id="ARBA00031155"/>
    </source>
</evidence>
<dbReference type="CDD" id="cd04730">
    <property type="entry name" value="NPD_like"/>
    <property type="match status" value="1"/>
</dbReference>
<gene>
    <name evidence="10" type="ORF">GSY69_13030</name>
</gene>
<keyword evidence="3" id="KW-0216">Detoxification</keyword>
<comment type="cofactor">
    <cofactor evidence="1">
        <name>FMN</name>
        <dbReference type="ChEBI" id="CHEBI:58210"/>
    </cofactor>
</comment>
<dbReference type="GO" id="GO:0006207">
    <property type="term" value="P:'de novo' pyrimidine nucleobase biosynthetic process"/>
    <property type="evidence" value="ECO:0007669"/>
    <property type="project" value="InterPro"/>
</dbReference>
<keyword evidence="7" id="KW-0503">Monooxygenase</keyword>
<evidence type="ECO:0000256" key="1">
    <source>
        <dbReference type="ARBA" id="ARBA00001917"/>
    </source>
</evidence>
<accession>A0A6N9H9X5</accession>
<evidence type="ECO:0000256" key="5">
    <source>
        <dbReference type="ARBA" id="ARBA00022643"/>
    </source>
</evidence>
<evidence type="ECO:0000256" key="9">
    <source>
        <dbReference type="ARBA" id="ARBA00049401"/>
    </source>
</evidence>
<dbReference type="InterPro" id="IPR004136">
    <property type="entry name" value="NMO"/>
</dbReference>
<dbReference type="RefSeq" id="WP_160954265.1">
    <property type="nucleotide sequence ID" value="NZ_WWEQ01000085.1"/>
</dbReference>
<evidence type="ECO:0000256" key="6">
    <source>
        <dbReference type="ARBA" id="ARBA00023002"/>
    </source>
</evidence>
<evidence type="ECO:0000256" key="7">
    <source>
        <dbReference type="ARBA" id="ARBA00023033"/>
    </source>
</evidence>
<dbReference type="InterPro" id="IPR013785">
    <property type="entry name" value="Aldolase_TIM"/>
</dbReference>
<proteinExistence type="inferred from homology"/>
<dbReference type="AlphaFoldDB" id="A0A6N9H9X5"/>
<keyword evidence="6" id="KW-0560">Oxidoreductase</keyword>
<dbReference type="GO" id="GO:0051213">
    <property type="term" value="F:dioxygenase activity"/>
    <property type="evidence" value="ECO:0007669"/>
    <property type="project" value="UniProtKB-KW"/>
</dbReference>
<evidence type="ECO:0000313" key="10">
    <source>
        <dbReference type="EMBL" id="MYM20857.1"/>
    </source>
</evidence>
<comment type="similarity">
    <text evidence="2">Belongs to the nitronate monooxygenase family. NMO class I subfamily.</text>
</comment>
<reference evidence="10 11" key="1">
    <citation type="submission" date="2020-01" db="EMBL/GenBank/DDBJ databases">
        <authorList>
            <person name="Deng T."/>
        </authorList>
    </citation>
    <scope>NUCLEOTIDE SEQUENCE [LARGE SCALE GENOMIC DNA]</scope>
    <source>
        <strain evidence="10 11">5221</strain>
    </source>
</reference>
<dbReference type="GO" id="GO:0016627">
    <property type="term" value="F:oxidoreductase activity, acting on the CH-CH group of donors"/>
    <property type="evidence" value="ECO:0007669"/>
    <property type="project" value="InterPro"/>
</dbReference>
<sequence length="341" mass="34706">MFSLAQLAVPVVQAPMAGGPVTPELAAAVCAAGGLGSLPAGYLSTAELAANIGALRALTERPFHVNLFVPEAVRSDPSAVADYARALRPLAEELGVEPPAPPQPTDDSYGEKLALLVADPVDLVSFTFGLPARADLDRLHGVGTACAATVTSAAEARAAGALPIDALIVQGPEAGGHRAVHDQSAQPDSTALTDLVAQVRASTALPLVAGGGIADAGAAAAVLSAGADAVQLGTRFLTVAEAATKPAHRAALLAGERATVLTRTYSGRPARGLRNRFIGRLSSAEVVGYPEVNTMTGPLRRAAGADPEIMNMWAGEGYRACREQTAAELMAEFAHLAPSHP</sequence>
<keyword evidence="4" id="KW-0285">Flavoprotein</keyword>
<name>A0A6N9H9X5_9MICO</name>
<dbReference type="PANTHER" id="PTHR42747:SF3">
    <property type="entry name" value="NITRONATE MONOOXYGENASE-RELATED"/>
    <property type="match status" value="1"/>
</dbReference>
<keyword evidence="10" id="KW-0223">Dioxygenase</keyword>
<evidence type="ECO:0000313" key="11">
    <source>
        <dbReference type="Proteomes" id="UP000469215"/>
    </source>
</evidence>
<dbReference type="InterPro" id="IPR001295">
    <property type="entry name" value="Dihydroorotate_DH_CS"/>
</dbReference>
<evidence type="ECO:0000256" key="2">
    <source>
        <dbReference type="ARBA" id="ARBA00009881"/>
    </source>
</evidence>
<dbReference type="GO" id="GO:0018580">
    <property type="term" value="F:nitronate monooxygenase activity"/>
    <property type="evidence" value="ECO:0007669"/>
    <property type="project" value="InterPro"/>
</dbReference>
<dbReference type="EMBL" id="WWEQ01000085">
    <property type="protein sequence ID" value="MYM20857.1"/>
    <property type="molecule type" value="Genomic_DNA"/>
</dbReference>
<protein>
    <recommendedName>
        <fullName evidence="8">Propionate 3-nitronate monooxygenase</fullName>
    </recommendedName>
</protein>
<dbReference type="Proteomes" id="UP000469215">
    <property type="component" value="Unassembled WGS sequence"/>
</dbReference>
<organism evidence="10 11">
    <name type="scientific">Brevibacterium rongguiense</name>
    <dbReference type="NCBI Taxonomy" id="2695267"/>
    <lineage>
        <taxon>Bacteria</taxon>
        <taxon>Bacillati</taxon>
        <taxon>Actinomycetota</taxon>
        <taxon>Actinomycetes</taxon>
        <taxon>Micrococcales</taxon>
        <taxon>Brevibacteriaceae</taxon>
        <taxon>Brevibacterium</taxon>
    </lineage>
</organism>
<keyword evidence="11" id="KW-1185">Reference proteome</keyword>
<comment type="caution">
    <text evidence="10">The sequence shown here is derived from an EMBL/GenBank/DDBJ whole genome shotgun (WGS) entry which is preliminary data.</text>
</comment>
<comment type="catalytic activity">
    <reaction evidence="9">
        <text>3 propionate 3-nitronate + 3 O2 + H2O = 3 3-oxopropanoate + 2 nitrate + nitrite + H2O2 + 3 H(+)</text>
        <dbReference type="Rhea" id="RHEA:57332"/>
        <dbReference type="ChEBI" id="CHEBI:15377"/>
        <dbReference type="ChEBI" id="CHEBI:15378"/>
        <dbReference type="ChEBI" id="CHEBI:15379"/>
        <dbReference type="ChEBI" id="CHEBI:16240"/>
        <dbReference type="ChEBI" id="CHEBI:16301"/>
        <dbReference type="ChEBI" id="CHEBI:17632"/>
        <dbReference type="ChEBI" id="CHEBI:33190"/>
        <dbReference type="ChEBI" id="CHEBI:136067"/>
    </reaction>
</comment>
<dbReference type="PROSITE" id="PS00912">
    <property type="entry name" value="DHODEHASE_2"/>
    <property type="match status" value="1"/>
</dbReference>
<dbReference type="Gene3D" id="3.20.20.70">
    <property type="entry name" value="Aldolase class I"/>
    <property type="match status" value="1"/>
</dbReference>
<evidence type="ECO:0000256" key="3">
    <source>
        <dbReference type="ARBA" id="ARBA00022575"/>
    </source>
</evidence>
<dbReference type="GO" id="GO:0009636">
    <property type="term" value="P:response to toxic substance"/>
    <property type="evidence" value="ECO:0007669"/>
    <property type="project" value="UniProtKB-KW"/>
</dbReference>
<keyword evidence="5" id="KW-0288">FMN</keyword>
<dbReference type="Pfam" id="PF03060">
    <property type="entry name" value="NMO"/>
    <property type="match status" value="1"/>
</dbReference>
<dbReference type="PANTHER" id="PTHR42747">
    <property type="entry name" value="NITRONATE MONOOXYGENASE-RELATED"/>
    <property type="match status" value="1"/>
</dbReference>
<evidence type="ECO:0000256" key="4">
    <source>
        <dbReference type="ARBA" id="ARBA00022630"/>
    </source>
</evidence>